<name>A0A0G0L392_9BACT</name>
<evidence type="ECO:0000313" key="2">
    <source>
        <dbReference type="Proteomes" id="UP000034081"/>
    </source>
</evidence>
<dbReference type="STRING" id="1618570.UT08_C0006G0070"/>
<sequence length="366" mass="43933">MGWTRKFFDQWEWYHKPVSPMEETLLLPEHINQALSLISRRLGVKFPPQEKTWKVIDGYLYFTDKYWKLFLQIGIFLLPFRFFQQLPKAKYDWLNEVLPSYQKKIDDLRKINLDNYKGKELIELLKDTVKTEGKLMAESVYTVLYAIFSEISLKIAYWVLIKDKNPLNYHELLIGYPDRGIKSDIRLWEIAQIKNKIEQDKLLHEWLEEYGYRIQDKDISYPTLGENIETVKTLLNIYKDSPNPQERVKISQTRREARERYVKENLLPFTEFIFTKIKGSAQEYAQIRNSRPYYYQGNQIIRKILLILAGRIPKFNEPKDIFFLYLDELEIALNGGEVKKLKEEIVKRKILYEKRLSEEPQLIKNE</sequence>
<protein>
    <submittedName>
        <fullName evidence="1">Uncharacterized protein</fullName>
    </submittedName>
</protein>
<comment type="caution">
    <text evidence="1">The sequence shown here is derived from an EMBL/GenBank/DDBJ whole genome shotgun (WGS) entry which is preliminary data.</text>
</comment>
<organism evidence="1 2">
    <name type="scientific">Candidatus Woesebacteria bacterium GW2011_GWB1_38_8</name>
    <dbReference type="NCBI Taxonomy" id="1618570"/>
    <lineage>
        <taxon>Bacteria</taxon>
        <taxon>Candidatus Woeseibacteriota</taxon>
    </lineage>
</organism>
<dbReference type="Proteomes" id="UP000034081">
    <property type="component" value="Unassembled WGS sequence"/>
</dbReference>
<gene>
    <name evidence="1" type="ORF">UT08_C0006G0070</name>
</gene>
<reference evidence="1 2" key="1">
    <citation type="journal article" date="2015" name="Nature">
        <title>rRNA introns, odd ribosomes, and small enigmatic genomes across a large radiation of phyla.</title>
        <authorList>
            <person name="Brown C.T."/>
            <person name="Hug L.A."/>
            <person name="Thomas B.C."/>
            <person name="Sharon I."/>
            <person name="Castelle C.J."/>
            <person name="Singh A."/>
            <person name="Wilkins M.J."/>
            <person name="Williams K.H."/>
            <person name="Banfield J.F."/>
        </authorList>
    </citation>
    <scope>NUCLEOTIDE SEQUENCE [LARGE SCALE GENOMIC DNA]</scope>
</reference>
<dbReference type="EMBL" id="LBVL01000006">
    <property type="protein sequence ID" value="KKQ85487.1"/>
    <property type="molecule type" value="Genomic_DNA"/>
</dbReference>
<dbReference type="AlphaFoldDB" id="A0A0G0L392"/>
<evidence type="ECO:0000313" key="1">
    <source>
        <dbReference type="EMBL" id="KKQ85487.1"/>
    </source>
</evidence>
<proteinExistence type="predicted"/>
<accession>A0A0G0L392</accession>